<gene>
    <name evidence="2" type="ORF">GCM10007933_07320</name>
</gene>
<organism evidence="2 3">
    <name type="scientific">Zoogloea oryzae</name>
    <dbReference type="NCBI Taxonomy" id="310767"/>
    <lineage>
        <taxon>Bacteria</taxon>
        <taxon>Pseudomonadati</taxon>
        <taxon>Pseudomonadota</taxon>
        <taxon>Betaproteobacteria</taxon>
        <taxon>Rhodocyclales</taxon>
        <taxon>Zoogloeaceae</taxon>
        <taxon>Zoogloea</taxon>
    </lineage>
</organism>
<proteinExistence type="predicted"/>
<reference evidence="3" key="1">
    <citation type="journal article" date="2019" name="Int. J. Syst. Evol. Microbiol.">
        <title>The Global Catalogue of Microorganisms (GCM) 10K type strain sequencing project: providing services to taxonomists for standard genome sequencing and annotation.</title>
        <authorList>
            <consortium name="The Broad Institute Genomics Platform"/>
            <consortium name="The Broad Institute Genome Sequencing Center for Infectious Disease"/>
            <person name="Wu L."/>
            <person name="Ma J."/>
        </authorList>
    </citation>
    <scope>NUCLEOTIDE SEQUENCE [LARGE SCALE GENOMIC DNA]</scope>
    <source>
        <strain evidence="3">NBRC 102407</strain>
    </source>
</reference>
<feature type="chain" id="PRO_5045874475" description="Phenol degradation protein meta" evidence="1">
    <location>
        <begin position="23"/>
        <end position="318"/>
    </location>
</feature>
<name>A0ABQ6F6V7_9RHOO</name>
<dbReference type="EMBL" id="BSPX01000006">
    <property type="protein sequence ID" value="GLT21280.1"/>
    <property type="molecule type" value="Genomic_DNA"/>
</dbReference>
<sequence>MKKSLIAALVGGLLMAGGVAQAKEGGDQYPNGAENWYAGALPPPGTYFINYFGYYGGTLKDGGGDTVKHPATNNKEARVNAVFDALRVVHVTNTQVLGGNWAMHAILPIVNQSIGNLPGTVGSASKFGIGDITIDPFVITWHHSPELHTAFGLDINLPTGAYDKNDPRTSIGANYYSFEPLYAVTWLPKGGWEVSAKLMYNTKTKNTDSVFLGQPGKYQSGDEFHMDYLVGKHVGEWAFGISGYYLKQLSNDKFNGTTVPEIPGIISAGRKGQVFAFGPSVKYTTKTGTMFIGQWQHETMVENRFQGDKLWFKLITPL</sequence>
<dbReference type="Proteomes" id="UP001157167">
    <property type="component" value="Unassembled WGS sequence"/>
</dbReference>
<evidence type="ECO:0000256" key="1">
    <source>
        <dbReference type="SAM" id="SignalP"/>
    </source>
</evidence>
<keyword evidence="1" id="KW-0732">Signal</keyword>
<evidence type="ECO:0000313" key="2">
    <source>
        <dbReference type="EMBL" id="GLT21280.1"/>
    </source>
</evidence>
<comment type="caution">
    <text evidence="2">The sequence shown here is derived from an EMBL/GenBank/DDBJ whole genome shotgun (WGS) entry which is preliminary data.</text>
</comment>
<accession>A0ABQ6F6V7</accession>
<keyword evidence="3" id="KW-1185">Reference proteome</keyword>
<dbReference type="Pfam" id="PF13557">
    <property type="entry name" value="Phenol_MetA_deg"/>
    <property type="match status" value="1"/>
</dbReference>
<protein>
    <recommendedName>
        <fullName evidence="4">Phenol degradation protein meta</fullName>
    </recommendedName>
</protein>
<evidence type="ECO:0000313" key="3">
    <source>
        <dbReference type="Proteomes" id="UP001157167"/>
    </source>
</evidence>
<dbReference type="InterPro" id="IPR025737">
    <property type="entry name" value="FApF"/>
</dbReference>
<feature type="signal peptide" evidence="1">
    <location>
        <begin position="1"/>
        <end position="22"/>
    </location>
</feature>
<evidence type="ECO:0008006" key="4">
    <source>
        <dbReference type="Google" id="ProtNLM"/>
    </source>
</evidence>
<dbReference type="RefSeq" id="WP_284186742.1">
    <property type="nucleotide sequence ID" value="NZ_BSPX01000006.1"/>
</dbReference>